<dbReference type="AlphaFoldDB" id="X1QEP5"/>
<evidence type="ECO:0000256" key="1">
    <source>
        <dbReference type="ARBA" id="ARBA00022598"/>
    </source>
</evidence>
<dbReference type="PANTHER" id="PTHR43785">
    <property type="entry name" value="GAMMA-GLUTAMYLPUTRESCINE SYNTHETASE"/>
    <property type="match status" value="1"/>
</dbReference>
<dbReference type="SMART" id="SM01230">
    <property type="entry name" value="Gln-synt_C"/>
    <property type="match status" value="1"/>
</dbReference>
<name>X1QEP5_9ZZZZ</name>
<sequence length="176" mass="19630">PTCPRNILKKVVKDAEKLGYEYKTRPELEWYFVDQDIAPADIGGYMDTTPLDRCASLRRDITDDLLEMGVGLKTIHHENGPAQQEIEFTPEDALRQADNVQTAKLAIKTEAHLMDLTATFMAKPYPDEAGSGMHIHQYITKDGANIFADPETGISETLRHFVGGIMEHVDAMSAIL</sequence>
<dbReference type="SUPFAM" id="SSF55931">
    <property type="entry name" value="Glutamine synthetase/guanido kinase"/>
    <property type="match status" value="1"/>
</dbReference>
<protein>
    <recommendedName>
        <fullName evidence="2">GS catalytic domain-containing protein</fullName>
    </recommendedName>
</protein>
<dbReference type="Pfam" id="PF00120">
    <property type="entry name" value="Gln-synt_C"/>
    <property type="match status" value="1"/>
</dbReference>
<gene>
    <name evidence="3" type="ORF">S06H3_61072</name>
</gene>
<dbReference type="EMBL" id="BARV01039961">
    <property type="protein sequence ID" value="GAI49480.1"/>
    <property type="molecule type" value="Genomic_DNA"/>
</dbReference>
<proteinExistence type="predicted"/>
<evidence type="ECO:0000313" key="3">
    <source>
        <dbReference type="EMBL" id="GAI49480.1"/>
    </source>
</evidence>
<dbReference type="InterPro" id="IPR008146">
    <property type="entry name" value="Gln_synth_cat_dom"/>
</dbReference>
<reference evidence="3" key="1">
    <citation type="journal article" date="2014" name="Front. Microbiol.">
        <title>High frequency of phylogenetically diverse reductive dehalogenase-homologous genes in deep subseafloor sedimentary metagenomes.</title>
        <authorList>
            <person name="Kawai M."/>
            <person name="Futagami T."/>
            <person name="Toyoda A."/>
            <person name="Takaki Y."/>
            <person name="Nishi S."/>
            <person name="Hori S."/>
            <person name="Arai W."/>
            <person name="Tsubouchi T."/>
            <person name="Morono Y."/>
            <person name="Uchiyama I."/>
            <person name="Ito T."/>
            <person name="Fujiyama A."/>
            <person name="Inagaki F."/>
            <person name="Takami H."/>
        </authorList>
    </citation>
    <scope>NUCLEOTIDE SEQUENCE</scope>
    <source>
        <strain evidence="3">Expedition CK06-06</strain>
    </source>
</reference>
<evidence type="ECO:0000259" key="2">
    <source>
        <dbReference type="PROSITE" id="PS51987"/>
    </source>
</evidence>
<feature type="domain" description="GS catalytic" evidence="2">
    <location>
        <begin position="4"/>
        <end position="176"/>
    </location>
</feature>
<dbReference type="InterPro" id="IPR014746">
    <property type="entry name" value="Gln_synth/guanido_kin_cat_dom"/>
</dbReference>
<dbReference type="PANTHER" id="PTHR43785:SF12">
    <property type="entry name" value="TYPE-1 GLUTAMINE SYNTHETASE 2"/>
    <property type="match status" value="1"/>
</dbReference>
<accession>X1QEP5</accession>
<feature type="non-terminal residue" evidence="3">
    <location>
        <position position="176"/>
    </location>
</feature>
<feature type="non-terminal residue" evidence="3">
    <location>
        <position position="1"/>
    </location>
</feature>
<keyword evidence="1" id="KW-0436">Ligase</keyword>
<dbReference type="Gene3D" id="3.30.590.10">
    <property type="entry name" value="Glutamine synthetase/guanido kinase, catalytic domain"/>
    <property type="match status" value="1"/>
</dbReference>
<dbReference type="PROSITE" id="PS51987">
    <property type="entry name" value="GS_CATALYTIC"/>
    <property type="match status" value="1"/>
</dbReference>
<organism evidence="3">
    <name type="scientific">marine sediment metagenome</name>
    <dbReference type="NCBI Taxonomy" id="412755"/>
    <lineage>
        <taxon>unclassified sequences</taxon>
        <taxon>metagenomes</taxon>
        <taxon>ecological metagenomes</taxon>
    </lineage>
</organism>
<dbReference type="GO" id="GO:0004356">
    <property type="term" value="F:glutamine synthetase activity"/>
    <property type="evidence" value="ECO:0007669"/>
    <property type="project" value="InterPro"/>
</dbReference>
<comment type="caution">
    <text evidence="3">The sequence shown here is derived from an EMBL/GenBank/DDBJ whole genome shotgun (WGS) entry which is preliminary data.</text>
</comment>